<dbReference type="PANTHER" id="PTHR34223">
    <property type="entry name" value="OS11G0201299 PROTEIN"/>
    <property type="match status" value="1"/>
</dbReference>
<feature type="non-terminal residue" evidence="2">
    <location>
        <position position="1"/>
    </location>
</feature>
<evidence type="ECO:0000259" key="1">
    <source>
        <dbReference type="SMART" id="SM00256"/>
    </source>
</evidence>
<evidence type="ECO:0000313" key="3">
    <source>
        <dbReference type="Proteomes" id="UP000324897"/>
    </source>
</evidence>
<dbReference type="InterPro" id="IPR032675">
    <property type="entry name" value="LRR_dom_sf"/>
</dbReference>
<accession>A0A5J9WGA0</accession>
<dbReference type="Gene3D" id="1.20.1280.50">
    <property type="match status" value="1"/>
</dbReference>
<organism evidence="2 3">
    <name type="scientific">Eragrostis curvula</name>
    <name type="common">weeping love grass</name>
    <dbReference type="NCBI Taxonomy" id="38414"/>
    <lineage>
        <taxon>Eukaryota</taxon>
        <taxon>Viridiplantae</taxon>
        <taxon>Streptophyta</taxon>
        <taxon>Embryophyta</taxon>
        <taxon>Tracheophyta</taxon>
        <taxon>Spermatophyta</taxon>
        <taxon>Magnoliopsida</taxon>
        <taxon>Liliopsida</taxon>
        <taxon>Poales</taxon>
        <taxon>Poaceae</taxon>
        <taxon>PACMAD clade</taxon>
        <taxon>Chloridoideae</taxon>
        <taxon>Eragrostideae</taxon>
        <taxon>Eragrostidinae</taxon>
        <taxon>Eragrostis</taxon>
    </lineage>
</organism>
<dbReference type="EMBL" id="RWGY01000004">
    <property type="protein sequence ID" value="TVU46294.1"/>
    <property type="molecule type" value="Genomic_DNA"/>
</dbReference>
<evidence type="ECO:0000313" key="2">
    <source>
        <dbReference type="EMBL" id="TVU46294.1"/>
    </source>
</evidence>
<protein>
    <recommendedName>
        <fullName evidence="1">F-box domain-containing protein</fullName>
    </recommendedName>
</protein>
<sequence>APKKARRRRRMASGADFISGLPDGVREHVLSFLPAHEAVRSSLLSRSWRDLWKQSPALRITEWGTIDDFTSFVYGLLRARLAAPAAPLLSCHFDLVNPCFEQDSEDDDDVEEQVRWVHEALENSWIQDALKCNVQVLRAAFWKDECSLDNAWNFNRPVSKHLKELDLSYARLNEDSNHVVDFSGCPALLKLKMEYCRVSAYQMRSPSLEHLTMVGCYFFHEDECTLILPSLITLELTDCFGRKPLLEDFPLLTTAVVTLDHCCYDNWTRHGRHQDHHGECKCSFDVFFHALSNVSCMELSAPPDLFDFHRDIMPCPEFSKLKTLVLIDWFVADGLRALPWFLQYSPILERLTLEFSSEAQKSSEGTKRSCDALEQSVSSKHLKIVETRCKEEGHGMILVFVLRVLASAPHRGQRNQDV</sequence>
<dbReference type="SUPFAM" id="SSF52047">
    <property type="entry name" value="RNI-like"/>
    <property type="match status" value="1"/>
</dbReference>
<dbReference type="InterPro" id="IPR053197">
    <property type="entry name" value="F-box_SCFL_complex_component"/>
</dbReference>
<dbReference type="Gramene" id="TVU46294">
    <property type="protein sequence ID" value="TVU46294"/>
    <property type="gene ID" value="EJB05_05820"/>
</dbReference>
<keyword evidence="3" id="KW-1185">Reference proteome</keyword>
<dbReference type="SMART" id="SM00256">
    <property type="entry name" value="FBOX"/>
    <property type="match status" value="1"/>
</dbReference>
<name>A0A5J9WGA0_9POAL</name>
<comment type="caution">
    <text evidence="2">The sequence shown here is derived from an EMBL/GenBank/DDBJ whole genome shotgun (WGS) entry which is preliminary data.</text>
</comment>
<dbReference type="InterPro" id="IPR001810">
    <property type="entry name" value="F-box_dom"/>
</dbReference>
<reference evidence="2 3" key="1">
    <citation type="journal article" date="2019" name="Sci. Rep.">
        <title>A high-quality genome of Eragrostis curvula grass provides insights into Poaceae evolution and supports new strategies to enhance forage quality.</title>
        <authorList>
            <person name="Carballo J."/>
            <person name="Santos B.A.C.M."/>
            <person name="Zappacosta D."/>
            <person name="Garbus I."/>
            <person name="Selva J.P."/>
            <person name="Gallo C.A."/>
            <person name="Diaz A."/>
            <person name="Albertini E."/>
            <person name="Caccamo M."/>
            <person name="Echenique V."/>
        </authorList>
    </citation>
    <scope>NUCLEOTIDE SEQUENCE [LARGE SCALE GENOMIC DNA]</scope>
    <source>
        <strain evidence="3">cv. Victoria</strain>
        <tissue evidence="2">Leaf</tissue>
    </source>
</reference>
<dbReference type="InterPro" id="IPR036047">
    <property type="entry name" value="F-box-like_dom_sf"/>
</dbReference>
<dbReference type="SUPFAM" id="SSF81383">
    <property type="entry name" value="F-box domain"/>
    <property type="match status" value="1"/>
</dbReference>
<dbReference type="AlphaFoldDB" id="A0A5J9WGA0"/>
<dbReference type="Proteomes" id="UP000324897">
    <property type="component" value="Chromosome 5"/>
</dbReference>
<dbReference type="PANTHER" id="PTHR34223:SF22">
    <property type="entry name" value="OS11G0208300 PROTEIN"/>
    <property type="match status" value="1"/>
</dbReference>
<gene>
    <name evidence="2" type="ORF">EJB05_05820</name>
</gene>
<dbReference type="Pfam" id="PF00646">
    <property type="entry name" value="F-box"/>
    <property type="match status" value="1"/>
</dbReference>
<proteinExistence type="predicted"/>
<feature type="domain" description="F-box" evidence="1">
    <location>
        <begin position="21"/>
        <end position="61"/>
    </location>
</feature>
<dbReference type="Gene3D" id="3.80.10.10">
    <property type="entry name" value="Ribonuclease Inhibitor"/>
    <property type="match status" value="1"/>
</dbReference>